<keyword evidence="8" id="KW-1185">Reference proteome</keyword>
<evidence type="ECO:0000256" key="6">
    <source>
        <dbReference type="PIRNR" id="PIRNR039100"/>
    </source>
</evidence>
<keyword evidence="4 6" id="KW-0009">Actin-binding</keyword>
<evidence type="ECO:0000256" key="3">
    <source>
        <dbReference type="ARBA" id="ARBA00022490"/>
    </source>
</evidence>
<dbReference type="Gene3D" id="3.30.1460.20">
    <property type="match status" value="1"/>
</dbReference>
<reference evidence="7 8" key="1">
    <citation type="journal article" date="2007" name="Proc. Natl. Acad. Sci. U.S.A.">
        <title>The tiny eukaryote Ostreococcus provides genomic insights into the paradox of plankton speciation.</title>
        <authorList>
            <person name="Palenik B."/>
            <person name="Grimwood J."/>
            <person name="Aerts A."/>
            <person name="Rouze P."/>
            <person name="Salamov A."/>
            <person name="Putnam N."/>
            <person name="Dupont C."/>
            <person name="Jorgensen R."/>
            <person name="Derelle E."/>
            <person name="Rombauts S."/>
            <person name="Zhou K."/>
            <person name="Otillar R."/>
            <person name="Merchant S.S."/>
            <person name="Podell S."/>
            <person name="Gaasterland T."/>
            <person name="Napoli C."/>
            <person name="Gendler K."/>
            <person name="Manuell A."/>
            <person name="Tai V."/>
            <person name="Vallon O."/>
            <person name="Piganeau G."/>
            <person name="Jancek S."/>
            <person name="Heijde M."/>
            <person name="Jabbari K."/>
            <person name="Bowler C."/>
            <person name="Lohr M."/>
            <person name="Robbens S."/>
            <person name="Werner G."/>
            <person name="Dubchak I."/>
            <person name="Pazour G.J."/>
            <person name="Ren Q."/>
            <person name="Paulsen I."/>
            <person name="Delwiche C."/>
            <person name="Schmutz J."/>
            <person name="Rokhsar D."/>
            <person name="Van de Peer Y."/>
            <person name="Moreau H."/>
            <person name="Grigoriev I.V."/>
        </authorList>
    </citation>
    <scope>NUCLEOTIDE SEQUENCE [LARGE SCALE GENOMIC DNA]</scope>
    <source>
        <strain evidence="7 8">CCE9901</strain>
    </source>
</reference>
<proteinExistence type="inferred from homology"/>
<dbReference type="OrthoDB" id="336240at2759"/>
<dbReference type="AlphaFoldDB" id="A4RQN4"/>
<comment type="function">
    <text evidence="6">Functions as actin-binding component of the Arp2/3 complex which is involved in regulation of actin polymerization and together with an activating nucleation-promoting factor (NPF) mediates the formation of branched actin networks. Seems to contact the mother actin filament.</text>
</comment>
<accession>A4RQN4</accession>
<dbReference type="Gramene" id="ABO93709">
    <property type="protein sequence ID" value="ABO93709"/>
    <property type="gene ID" value="OSTLU_86040"/>
</dbReference>
<dbReference type="RefSeq" id="XP_001415417.1">
    <property type="nucleotide sequence ID" value="XM_001415380.1"/>
</dbReference>
<organism evidence="7 8">
    <name type="scientific">Ostreococcus lucimarinus (strain CCE9901)</name>
    <dbReference type="NCBI Taxonomy" id="436017"/>
    <lineage>
        <taxon>Eukaryota</taxon>
        <taxon>Viridiplantae</taxon>
        <taxon>Chlorophyta</taxon>
        <taxon>Mamiellophyceae</taxon>
        <taxon>Mamiellales</taxon>
        <taxon>Bathycoccaceae</taxon>
        <taxon>Ostreococcus</taxon>
    </lineage>
</organism>
<name>A4RQN4_OSTLU</name>
<dbReference type="InterPro" id="IPR008384">
    <property type="entry name" value="ARPC4"/>
</dbReference>
<evidence type="ECO:0000256" key="5">
    <source>
        <dbReference type="ARBA" id="ARBA00023212"/>
    </source>
</evidence>
<dbReference type="HOGENOM" id="CLU_084855_1_0_1"/>
<keyword evidence="5 6" id="KW-0206">Cytoskeleton</keyword>
<dbReference type="KEGG" id="olu:OSTLU_86040"/>
<dbReference type="GO" id="GO:0051015">
    <property type="term" value="F:actin filament binding"/>
    <property type="evidence" value="ECO:0007669"/>
    <property type="project" value="TreeGrafter"/>
</dbReference>
<dbReference type="OMA" id="EAYLGEF"/>
<dbReference type="GO" id="GO:0005885">
    <property type="term" value="C:Arp2/3 protein complex"/>
    <property type="evidence" value="ECO:0007669"/>
    <property type="project" value="UniProtKB-UniRule"/>
</dbReference>
<comment type="similarity">
    <text evidence="2 6">Belongs to the ARPC4 family.</text>
</comment>
<dbReference type="EMBL" id="CP000581">
    <property type="protein sequence ID" value="ABO93709.1"/>
    <property type="molecule type" value="Genomic_DNA"/>
</dbReference>
<evidence type="ECO:0000313" key="8">
    <source>
        <dbReference type="Proteomes" id="UP000001568"/>
    </source>
</evidence>
<evidence type="ECO:0000256" key="1">
    <source>
        <dbReference type="ARBA" id="ARBA00004245"/>
    </source>
</evidence>
<protein>
    <recommendedName>
        <fullName evidence="6">Actin-related protein 2/3 complex subunit 4</fullName>
    </recommendedName>
</protein>
<evidence type="ECO:0000256" key="2">
    <source>
        <dbReference type="ARBA" id="ARBA00005919"/>
    </source>
</evidence>
<dbReference type="eggNOG" id="KOG1876">
    <property type="taxonomic scope" value="Eukaryota"/>
</dbReference>
<dbReference type="InterPro" id="IPR034666">
    <property type="entry name" value="ARPC2/4"/>
</dbReference>
<dbReference type="GO" id="GO:0034314">
    <property type="term" value="P:Arp2/3 complex-mediated actin nucleation"/>
    <property type="evidence" value="ECO:0007669"/>
    <property type="project" value="UniProtKB-UniRule"/>
</dbReference>
<dbReference type="STRING" id="436017.A4RQN4"/>
<dbReference type="PANTHER" id="PTHR22629:SF0">
    <property type="entry name" value="ACTIN-RELATED PROTEIN 2_3 COMPLEX SUBUNIT 4"/>
    <property type="match status" value="1"/>
</dbReference>
<keyword evidence="3 6" id="KW-0963">Cytoplasm</keyword>
<sequence length="171" mass="18901">MATSHRDYHDAVRAALEDAFALRSAPSKKMSGENRAEVEYADAPSLLMPSAEITRGCAEDGACLIERAVNSARVSVRVRQCDELEEILARAFCKSLGRRADAFEVLRRAPVEGYDVSFLVLLAHAERMEAKGLVDFVVTFMEDVDKEISEQKLSVSSRGRTVAAAYLRQFA</sequence>
<gene>
    <name evidence="7" type="ORF">OSTLU_86040</name>
</gene>
<comment type="subcellular location">
    <subcellularLocation>
        <location evidence="1 6">Cytoplasm</location>
        <location evidence="1 6">Cytoskeleton</location>
    </subcellularLocation>
</comment>
<evidence type="ECO:0000313" key="7">
    <source>
        <dbReference type="EMBL" id="ABO93709.1"/>
    </source>
</evidence>
<dbReference type="PIRSF" id="PIRSF039100">
    <property type="entry name" value="ARPC4"/>
    <property type="match status" value="1"/>
</dbReference>
<dbReference type="GO" id="GO:0030041">
    <property type="term" value="P:actin filament polymerization"/>
    <property type="evidence" value="ECO:0007669"/>
    <property type="project" value="UniProtKB-UniRule"/>
</dbReference>
<dbReference type="Pfam" id="PF05856">
    <property type="entry name" value="ARPC4"/>
    <property type="match status" value="1"/>
</dbReference>
<dbReference type="SUPFAM" id="SSF69645">
    <property type="entry name" value="Arp2/3 complex subunits"/>
    <property type="match status" value="1"/>
</dbReference>
<dbReference type="GeneID" id="4999876"/>
<evidence type="ECO:0000256" key="4">
    <source>
        <dbReference type="ARBA" id="ARBA00023203"/>
    </source>
</evidence>
<dbReference type="Proteomes" id="UP000001568">
    <property type="component" value="Chromosome 1"/>
</dbReference>
<dbReference type="PANTHER" id="PTHR22629">
    <property type="entry name" value="ARP2/3 COMPLEX 20 KD SUBUNIT"/>
    <property type="match status" value="1"/>
</dbReference>